<dbReference type="Pfam" id="PF01433">
    <property type="entry name" value="Peptidase_M1"/>
    <property type="match status" value="1"/>
</dbReference>
<dbReference type="InterPro" id="IPR042097">
    <property type="entry name" value="Aminopeptidase_N-like_N_sf"/>
</dbReference>
<keyword evidence="19" id="KW-1185">Reference proteome</keyword>
<evidence type="ECO:0000256" key="8">
    <source>
        <dbReference type="ARBA" id="ARBA00022723"/>
    </source>
</evidence>
<keyword evidence="6 18" id="KW-0031">Aminopeptidase</keyword>
<evidence type="ECO:0000256" key="3">
    <source>
        <dbReference type="ARBA" id="ARBA00010136"/>
    </source>
</evidence>
<evidence type="ECO:0000256" key="12">
    <source>
        <dbReference type="ARBA" id="ARBA00029811"/>
    </source>
</evidence>
<feature type="coiled-coil region" evidence="14">
    <location>
        <begin position="806"/>
        <end position="833"/>
    </location>
</feature>
<comment type="cofactor">
    <cofactor evidence="2">
        <name>Zn(2+)</name>
        <dbReference type="ChEBI" id="CHEBI:29105"/>
    </cofactor>
</comment>
<evidence type="ECO:0000256" key="14">
    <source>
        <dbReference type="SAM" id="Coils"/>
    </source>
</evidence>
<dbReference type="SUPFAM" id="SSF63737">
    <property type="entry name" value="Leukotriene A4 hydrolase N-terminal domain"/>
    <property type="match status" value="1"/>
</dbReference>
<dbReference type="InterPro" id="IPR045357">
    <property type="entry name" value="Aminopeptidase_N-like_N"/>
</dbReference>
<protein>
    <recommendedName>
        <fullName evidence="5">Aminopeptidase N</fullName>
        <ecNumber evidence="4">3.4.11.2</ecNumber>
    </recommendedName>
    <alternativeName>
        <fullName evidence="12">Alanine aminopeptidase</fullName>
    </alternativeName>
    <alternativeName>
        <fullName evidence="13">Lysyl aminopeptidase</fullName>
    </alternativeName>
</protein>
<evidence type="ECO:0000256" key="10">
    <source>
        <dbReference type="ARBA" id="ARBA00022833"/>
    </source>
</evidence>
<dbReference type="Proteomes" id="UP001589862">
    <property type="component" value="Unassembled WGS sequence"/>
</dbReference>
<proteinExistence type="inferred from homology"/>
<evidence type="ECO:0000256" key="2">
    <source>
        <dbReference type="ARBA" id="ARBA00001947"/>
    </source>
</evidence>
<dbReference type="EMBL" id="JBHLUB010000018">
    <property type="protein sequence ID" value="MFC0581551.1"/>
    <property type="molecule type" value="Genomic_DNA"/>
</dbReference>
<feature type="domain" description="ERAP1-like C-terminal" evidence="16">
    <location>
        <begin position="533"/>
        <end position="842"/>
    </location>
</feature>
<dbReference type="InterPro" id="IPR027268">
    <property type="entry name" value="Peptidase_M4/M1_CTD_sf"/>
</dbReference>
<evidence type="ECO:0000259" key="17">
    <source>
        <dbReference type="Pfam" id="PF17900"/>
    </source>
</evidence>
<comment type="catalytic activity">
    <reaction evidence="1">
        <text>Release of an N-terminal amino acid, Xaa-|-Yaa- from a peptide, amide or arylamide. Xaa is preferably Ala, but may be most amino acids including Pro (slow action). When a terminal hydrophobic residue is followed by a prolyl residue, the two may be released as an intact Xaa-Pro dipeptide.</text>
        <dbReference type="EC" id="3.4.11.2"/>
    </reaction>
</comment>
<evidence type="ECO:0000313" key="18">
    <source>
        <dbReference type="EMBL" id="MFC0581551.1"/>
    </source>
</evidence>
<accession>A0ABV6P8U8</accession>
<dbReference type="Pfam" id="PF11838">
    <property type="entry name" value="ERAP1_C"/>
    <property type="match status" value="1"/>
</dbReference>
<comment type="caution">
    <text evidence="18">The sequence shown here is derived from an EMBL/GenBank/DDBJ whole genome shotgun (WGS) entry which is preliminary data.</text>
</comment>
<evidence type="ECO:0000256" key="7">
    <source>
        <dbReference type="ARBA" id="ARBA00022670"/>
    </source>
</evidence>
<evidence type="ECO:0000256" key="11">
    <source>
        <dbReference type="ARBA" id="ARBA00023049"/>
    </source>
</evidence>
<feature type="domain" description="Peptidase M1 membrane alanine aminopeptidase" evidence="15">
    <location>
        <begin position="239"/>
        <end position="450"/>
    </location>
</feature>
<dbReference type="PANTHER" id="PTHR11533">
    <property type="entry name" value="PROTEASE M1 ZINC METALLOPROTEASE"/>
    <property type="match status" value="1"/>
</dbReference>
<dbReference type="PANTHER" id="PTHR11533:SF174">
    <property type="entry name" value="PUROMYCIN-SENSITIVE AMINOPEPTIDASE-RELATED"/>
    <property type="match status" value="1"/>
</dbReference>
<evidence type="ECO:0000256" key="9">
    <source>
        <dbReference type="ARBA" id="ARBA00022801"/>
    </source>
</evidence>
<keyword evidence="7" id="KW-0645">Protease</keyword>
<dbReference type="InterPro" id="IPR012778">
    <property type="entry name" value="Pept_M1_aminopeptidase"/>
</dbReference>
<evidence type="ECO:0000256" key="13">
    <source>
        <dbReference type="ARBA" id="ARBA00031533"/>
    </source>
</evidence>
<dbReference type="PRINTS" id="PR00756">
    <property type="entry name" value="ALADIPTASE"/>
</dbReference>
<evidence type="ECO:0000259" key="15">
    <source>
        <dbReference type="Pfam" id="PF01433"/>
    </source>
</evidence>
<reference evidence="18 19" key="1">
    <citation type="submission" date="2024-09" db="EMBL/GenBank/DDBJ databases">
        <authorList>
            <person name="Sun Q."/>
            <person name="Mori K."/>
        </authorList>
    </citation>
    <scope>NUCLEOTIDE SEQUENCE [LARGE SCALE GENOMIC DNA]</scope>
    <source>
        <strain evidence="18 19">NCAIM B.02604</strain>
    </source>
</reference>
<dbReference type="Pfam" id="PF17900">
    <property type="entry name" value="Peptidase_M1_N"/>
    <property type="match status" value="1"/>
</dbReference>
<dbReference type="Gene3D" id="1.10.390.10">
    <property type="entry name" value="Neutral Protease Domain 2"/>
    <property type="match status" value="1"/>
</dbReference>
<sequence>MTSPAPTLNLTAAETSVRADLLTVMAYDITIDLTDQSIPTFPVQTTVRFAAEAGQSTFIDAITDSIRSITLNGESLDPATVSDGTRIQLPKLAEDNELIVDADFRYMNTGEGLHRFVDPADGETYLYTQFEVPDARRVFPCFEQPDLKATFRFTVTAPENWVVVSNYPAETTEAGAPGSTVHRFEQTPAISTYITALIAGPYESVHDSLTSSDGRQIPLGVYARASLMPYVDAEEIFTLTKQGFEVFEKHYDWPYPFKKYDQLFVPEFNAGAMENAGAVTILEQYIFRGPVPGSIIERRAITILHELAHMWFGDLVTMKWWDDLWLNESFAEFMSHLAAYENTSYDEAWTTFAAVEKNWAYRQDQLSSTHPIVAEIRDLEDVQVNFDGITYGKGAAVLRQLVAWVGQENFMAAVRSYLKKHAWGNTVLADLLGELEVASGRDLAEWSKSWLETSGVNTLAAECETDAHGVITGFQIRQTATEDYPTLRPHRLGIGLYSVQDGRVSRVQQLEIDVDGELTSVDSLVGQQHPGIILLNDQDLAYAKIRLDEQSLENALAHLSSFDDSLPRAIIWTVLWNAVRDGELNPRVFLEQVAQHLGAETHPSLLSTVLNQSLTVLEQYVPYEQDRATRAWFAQKLYELSTTATPGSDAQLQFFTTFTRAACTPEQAQELHDLYKGCTSLPGLSIDTDLGWKILTALVSNSMAGPDDIDEALAKDDTATGALAAGTARAAIPSQRAKQQAWDTFLSDDVPNARLRAIAAGFHRVFDPELISSFAADYFDRVDSIWKNRSSHEITETLITGGFPRTQLHEATIASANEQIERYRDEAPALARMLAESRDDVVRATAAQKMFH</sequence>
<dbReference type="InterPro" id="IPR001930">
    <property type="entry name" value="Peptidase_M1"/>
</dbReference>
<organism evidence="18 19">
    <name type="scientific">Micrococcoides hystricis</name>
    <dbReference type="NCBI Taxonomy" id="1572761"/>
    <lineage>
        <taxon>Bacteria</taxon>
        <taxon>Bacillati</taxon>
        <taxon>Actinomycetota</taxon>
        <taxon>Actinomycetes</taxon>
        <taxon>Micrococcales</taxon>
        <taxon>Micrococcaceae</taxon>
        <taxon>Micrococcoides</taxon>
    </lineage>
</organism>
<evidence type="ECO:0000313" key="19">
    <source>
        <dbReference type="Proteomes" id="UP001589862"/>
    </source>
</evidence>
<evidence type="ECO:0000256" key="5">
    <source>
        <dbReference type="ARBA" id="ARBA00015611"/>
    </source>
</evidence>
<keyword evidence="10" id="KW-0862">Zinc</keyword>
<gene>
    <name evidence="18" type="primary">pepN</name>
    <name evidence="18" type="ORF">ACFFFR_03990</name>
</gene>
<dbReference type="EC" id="3.4.11.2" evidence="4"/>
<dbReference type="CDD" id="cd09602">
    <property type="entry name" value="M1_APN"/>
    <property type="match status" value="1"/>
</dbReference>
<dbReference type="Gene3D" id="2.60.40.1730">
    <property type="entry name" value="tricorn interacting facor f3 domain"/>
    <property type="match status" value="1"/>
</dbReference>
<keyword evidence="8" id="KW-0479">Metal-binding</keyword>
<dbReference type="SUPFAM" id="SSF55486">
    <property type="entry name" value="Metalloproteases ('zincins'), catalytic domain"/>
    <property type="match status" value="1"/>
</dbReference>
<dbReference type="InterPro" id="IPR024571">
    <property type="entry name" value="ERAP1-like_C_dom"/>
</dbReference>
<evidence type="ECO:0000256" key="4">
    <source>
        <dbReference type="ARBA" id="ARBA00012564"/>
    </source>
</evidence>
<dbReference type="GO" id="GO:0016285">
    <property type="term" value="F:alanyl aminopeptidase activity"/>
    <property type="evidence" value="ECO:0007669"/>
    <property type="project" value="UniProtKB-EC"/>
</dbReference>
<dbReference type="NCBIfam" id="TIGR02412">
    <property type="entry name" value="pepN_strep_liv"/>
    <property type="match status" value="1"/>
</dbReference>
<dbReference type="RefSeq" id="WP_377458240.1">
    <property type="nucleotide sequence ID" value="NZ_JBHLUB010000018.1"/>
</dbReference>
<evidence type="ECO:0000259" key="16">
    <source>
        <dbReference type="Pfam" id="PF11838"/>
    </source>
</evidence>
<keyword evidence="11" id="KW-0482">Metalloprotease</keyword>
<keyword evidence="14" id="KW-0175">Coiled coil</keyword>
<keyword evidence="9 18" id="KW-0378">Hydrolase</keyword>
<evidence type="ECO:0000256" key="1">
    <source>
        <dbReference type="ARBA" id="ARBA00000098"/>
    </source>
</evidence>
<feature type="domain" description="Aminopeptidase N-like N-terminal" evidence="17">
    <location>
        <begin position="86"/>
        <end position="194"/>
    </location>
</feature>
<name>A0ABV6P8U8_9MICC</name>
<dbReference type="InterPro" id="IPR050344">
    <property type="entry name" value="Peptidase_M1_aminopeptidases"/>
</dbReference>
<evidence type="ECO:0000256" key="6">
    <source>
        <dbReference type="ARBA" id="ARBA00022438"/>
    </source>
</evidence>
<dbReference type="InterPro" id="IPR014782">
    <property type="entry name" value="Peptidase_M1_dom"/>
</dbReference>
<comment type="similarity">
    <text evidence="3">Belongs to the peptidase M1 family.</text>
</comment>